<dbReference type="InterPro" id="IPR003613">
    <property type="entry name" value="Ubox_domain"/>
</dbReference>
<dbReference type="SUPFAM" id="SSF50978">
    <property type="entry name" value="WD40 repeat-like"/>
    <property type="match status" value="1"/>
</dbReference>
<evidence type="ECO:0000259" key="14">
    <source>
        <dbReference type="SMART" id="SM00504"/>
    </source>
</evidence>
<keyword evidence="6 12" id="KW-0227">DNA damage</keyword>
<dbReference type="InterPro" id="IPR036322">
    <property type="entry name" value="WD40_repeat_dom_sf"/>
</dbReference>
<dbReference type="Gene3D" id="3.30.40.10">
    <property type="entry name" value="Zinc/RING finger domain, C3HC4 (zinc finger)"/>
    <property type="match status" value="1"/>
</dbReference>
<feature type="repeat" description="WD" evidence="11">
    <location>
        <begin position="259"/>
        <end position="300"/>
    </location>
</feature>
<dbReference type="AlphaFoldDB" id="A0A9P1MD24"/>
<comment type="function">
    <text evidence="12">Ubiquitin-protein ligase which is mainly involved pre-mRNA splicing and DNA repair. Required for pre-mRNA splicing as component of the spliceosome.</text>
</comment>
<reference evidence="15" key="1">
    <citation type="submission" date="2022-11" db="EMBL/GenBank/DDBJ databases">
        <authorList>
            <person name="Scott C."/>
            <person name="Bruce N."/>
        </authorList>
    </citation>
    <scope>NUCLEOTIDE SEQUENCE</scope>
</reference>
<proteinExistence type="inferred from homology"/>
<dbReference type="GO" id="GO:0071006">
    <property type="term" value="C:U2-type catalytic step 1 spliceosome"/>
    <property type="evidence" value="ECO:0007669"/>
    <property type="project" value="TreeGrafter"/>
</dbReference>
<dbReference type="SMART" id="SM00320">
    <property type="entry name" value="WD40"/>
    <property type="match status" value="4"/>
</dbReference>
<sequence>MFCASTSFWGSSQEPVLSKKSGAIYEKRLIEQYVEKNGTEPETNEALTAEDLIPLKTSRVNEWDSVALGTRTLMEELARTREELSTALYQNDAAKRVIARLTRERDEARDALSKVTVSGGAAAANGDDMAIDSVQGLSEELAAKVDETHKQLSKSRKKRPVPGGWVTGEEVAEFATESSTSLPFSQVTALTVQEEGSYAAISSAQGDTAIFSVDEGKVERQLAVNEPVTDEIWTGTKLIVSTAKGSVKVYDSGKEIASLTEHAGAATALALHPSGDLVASVGADKLVVFYHLESFTPVGRCYTDSALTTGRLLLGAPLQALVFSENGFWFAATAKGQTTVTVFDLRKEGDAAKAKVLEVGGAVQSLAWDYTGQFLATAGPSGVTVQQYAKGSKAWSEPLRSSVASSGIRWGAEGKKLVAVNTDGAVTVLAAKE</sequence>
<keyword evidence="9 12" id="KW-0234">DNA repair</keyword>
<dbReference type="InterPro" id="IPR001680">
    <property type="entry name" value="WD40_rpt"/>
</dbReference>
<accession>A0A9P1MD24</accession>
<evidence type="ECO:0000256" key="12">
    <source>
        <dbReference type="RuleBase" id="RU367101"/>
    </source>
</evidence>
<dbReference type="PROSITE" id="PS50082">
    <property type="entry name" value="WD_REPEATS_2"/>
    <property type="match status" value="1"/>
</dbReference>
<keyword evidence="5 12" id="KW-0747">Spliceosome</keyword>
<protein>
    <recommendedName>
        <fullName evidence="12">Pre-mRNA-processing factor 19</fullName>
        <ecNumber evidence="12">2.3.2.27</ecNumber>
    </recommendedName>
</protein>
<dbReference type="GO" id="GO:0006281">
    <property type="term" value="P:DNA repair"/>
    <property type="evidence" value="ECO:0007669"/>
    <property type="project" value="UniProtKB-KW"/>
</dbReference>
<dbReference type="PANTHER" id="PTHR43995:SF1">
    <property type="entry name" value="PRE-MRNA-PROCESSING FACTOR 19"/>
    <property type="match status" value="1"/>
</dbReference>
<dbReference type="OrthoDB" id="687049at2759"/>
<comment type="catalytic activity">
    <reaction evidence="12">
        <text>S-ubiquitinyl-[E2 ubiquitin-conjugating enzyme]-L-cysteine + [acceptor protein]-L-lysine = [E2 ubiquitin-conjugating enzyme]-L-cysteine + N(6)-ubiquitinyl-[acceptor protein]-L-lysine.</text>
        <dbReference type="EC" id="2.3.2.27"/>
    </reaction>
</comment>
<dbReference type="GO" id="GO:0003755">
    <property type="term" value="F:peptidyl-prolyl cis-trans isomerase activity"/>
    <property type="evidence" value="ECO:0007669"/>
    <property type="project" value="UniProtKB-KW"/>
</dbReference>
<evidence type="ECO:0000256" key="2">
    <source>
        <dbReference type="ARBA" id="ARBA00006388"/>
    </source>
</evidence>
<keyword evidence="8 12" id="KW-0508">mRNA splicing</keyword>
<dbReference type="InterPro" id="IPR015943">
    <property type="entry name" value="WD40/YVTN_repeat-like_dom_sf"/>
</dbReference>
<comment type="caution">
    <text evidence="15">The sequence shown here is derived from an EMBL/GenBank/DDBJ whole genome shotgun (WGS) entry which is preliminary data.</text>
</comment>
<dbReference type="InterPro" id="IPR013915">
    <property type="entry name" value="Prp19_cc"/>
</dbReference>
<dbReference type="FunFam" id="3.30.40.10:FF:000027">
    <property type="entry name" value="Pre-mRNA-processing factor 19, putative"/>
    <property type="match status" value="1"/>
</dbReference>
<keyword evidence="7" id="KW-0697">Rotamase</keyword>
<keyword evidence="4 12" id="KW-0507">mRNA processing</keyword>
<gene>
    <name evidence="15" type="ORF">PPNO1_LOCUS8551</name>
</gene>
<dbReference type="GO" id="GO:0070534">
    <property type="term" value="P:protein K63-linked ubiquitination"/>
    <property type="evidence" value="ECO:0007669"/>
    <property type="project" value="UniProtKB-UniRule"/>
</dbReference>
<evidence type="ECO:0000256" key="11">
    <source>
        <dbReference type="PROSITE-ProRule" id="PRU00221"/>
    </source>
</evidence>
<evidence type="ECO:0000256" key="5">
    <source>
        <dbReference type="ARBA" id="ARBA00022728"/>
    </source>
</evidence>
<dbReference type="GO" id="GO:0005737">
    <property type="term" value="C:cytoplasm"/>
    <property type="evidence" value="ECO:0007669"/>
    <property type="project" value="TreeGrafter"/>
</dbReference>
<comment type="subunit">
    <text evidence="12">Homotetramer.</text>
</comment>
<dbReference type="InterPro" id="IPR013083">
    <property type="entry name" value="Znf_RING/FYVE/PHD"/>
</dbReference>
<name>A0A9P1MD24_9PEZI</name>
<keyword evidence="10 12" id="KW-0539">Nucleus</keyword>
<evidence type="ECO:0000256" key="8">
    <source>
        <dbReference type="ARBA" id="ARBA00023187"/>
    </source>
</evidence>
<keyword evidence="12" id="KW-0808">Transferase</keyword>
<evidence type="ECO:0000256" key="13">
    <source>
        <dbReference type="SAM" id="Coils"/>
    </source>
</evidence>
<dbReference type="Gene3D" id="2.130.10.10">
    <property type="entry name" value="YVTN repeat-like/Quinoprotein amine dehydrogenase"/>
    <property type="match status" value="1"/>
</dbReference>
<dbReference type="SUPFAM" id="SSF57850">
    <property type="entry name" value="RING/U-box"/>
    <property type="match status" value="1"/>
</dbReference>
<feature type="domain" description="U-box" evidence="14">
    <location>
        <begin position="13"/>
        <end position="63"/>
    </location>
</feature>
<dbReference type="Pfam" id="PF00400">
    <property type="entry name" value="WD40"/>
    <property type="match status" value="1"/>
</dbReference>
<evidence type="ECO:0000256" key="1">
    <source>
        <dbReference type="ARBA" id="ARBA00004123"/>
    </source>
</evidence>
<dbReference type="SMART" id="SM00504">
    <property type="entry name" value="Ubox"/>
    <property type="match status" value="1"/>
</dbReference>
<comment type="subcellular location">
    <subcellularLocation>
        <location evidence="1 12">Nucleus</location>
    </subcellularLocation>
</comment>
<keyword evidence="12" id="KW-0833">Ubl conjugation pathway</keyword>
<keyword evidence="13" id="KW-0175">Coiled coil</keyword>
<evidence type="ECO:0000256" key="7">
    <source>
        <dbReference type="ARBA" id="ARBA00023110"/>
    </source>
</evidence>
<organism evidence="15 16">
    <name type="scientific">Parascedosporium putredinis</name>
    <dbReference type="NCBI Taxonomy" id="1442378"/>
    <lineage>
        <taxon>Eukaryota</taxon>
        <taxon>Fungi</taxon>
        <taxon>Dikarya</taxon>
        <taxon>Ascomycota</taxon>
        <taxon>Pezizomycotina</taxon>
        <taxon>Sordariomycetes</taxon>
        <taxon>Hypocreomycetidae</taxon>
        <taxon>Microascales</taxon>
        <taxon>Microascaceae</taxon>
        <taxon>Parascedosporium</taxon>
    </lineage>
</organism>
<dbReference type="GO" id="GO:0061630">
    <property type="term" value="F:ubiquitin protein ligase activity"/>
    <property type="evidence" value="ECO:0007669"/>
    <property type="project" value="UniProtKB-UniRule"/>
</dbReference>
<feature type="coiled-coil region" evidence="13">
    <location>
        <begin position="91"/>
        <end position="118"/>
    </location>
</feature>
<comment type="similarity">
    <text evidence="2 12">Belongs to the WD repeat PRP19 family.</text>
</comment>
<dbReference type="EC" id="2.3.2.27" evidence="12"/>
<evidence type="ECO:0000256" key="3">
    <source>
        <dbReference type="ARBA" id="ARBA00022574"/>
    </source>
</evidence>
<dbReference type="GO" id="GO:0000974">
    <property type="term" value="C:Prp19 complex"/>
    <property type="evidence" value="ECO:0007669"/>
    <property type="project" value="UniProtKB-UniRule"/>
</dbReference>
<dbReference type="GO" id="GO:0000398">
    <property type="term" value="P:mRNA splicing, via spliceosome"/>
    <property type="evidence" value="ECO:0007669"/>
    <property type="project" value="InterPro"/>
</dbReference>
<evidence type="ECO:0000256" key="6">
    <source>
        <dbReference type="ARBA" id="ARBA00022763"/>
    </source>
</evidence>
<dbReference type="Pfam" id="PF08606">
    <property type="entry name" value="Prp19"/>
    <property type="match status" value="1"/>
</dbReference>
<evidence type="ECO:0000256" key="4">
    <source>
        <dbReference type="ARBA" id="ARBA00022664"/>
    </source>
</evidence>
<evidence type="ECO:0000256" key="10">
    <source>
        <dbReference type="ARBA" id="ARBA00023242"/>
    </source>
</evidence>
<evidence type="ECO:0000256" key="9">
    <source>
        <dbReference type="ARBA" id="ARBA00023204"/>
    </source>
</evidence>
<keyword evidence="3 11" id="KW-0853">WD repeat</keyword>
<dbReference type="Proteomes" id="UP000838763">
    <property type="component" value="Unassembled WGS sequence"/>
</dbReference>
<comment type="pathway">
    <text evidence="12">Protein modification; protein ubiquitination.</text>
</comment>
<keyword evidence="7" id="KW-0413">Isomerase</keyword>
<dbReference type="InterPro" id="IPR038959">
    <property type="entry name" value="Prp19"/>
</dbReference>
<keyword evidence="16" id="KW-1185">Reference proteome</keyword>
<evidence type="ECO:0000313" key="15">
    <source>
        <dbReference type="EMBL" id="CAI4218979.1"/>
    </source>
</evidence>
<evidence type="ECO:0000313" key="16">
    <source>
        <dbReference type="Proteomes" id="UP000838763"/>
    </source>
</evidence>
<dbReference type="PANTHER" id="PTHR43995">
    <property type="entry name" value="PRE-MRNA-PROCESSING FACTOR 19"/>
    <property type="match status" value="1"/>
</dbReference>
<dbReference type="EMBL" id="CALLCH030000019">
    <property type="protein sequence ID" value="CAI4218979.1"/>
    <property type="molecule type" value="Genomic_DNA"/>
</dbReference>